<sequence length="360" mass="39711">MGKADSSQGILVQMFVISPVVSWILKPGRFPKRRAFFYAVAFLVALAAITIGMDLYAQEDNFYHVVGVSRDASYTDIKRAFRMRSVELHPDKNPSPTATEEFNRLRLAFDILGDAHKRPLYDLFGESAVEKDLWAMQIETLVGAVTFYAIWAVLTFILTLSDTAREARAWSLAGGVLCLVLEINVIYGGAQLPTYLFPMMTMHDFVTIMHSAFPPFLNGCRAIGGYFHHDLARENFALSIELLKSNQGPDGAFCGQAILLNMRQLQGEVASSARRRPESSKVVKADAIPAAARKRLKMEKHPAGSQSSQAAESDENSAAAEELRDIATPQSEVQSGGGLGIPRWAYAVGIYFALNYLFSD</sequence>
<keyword evidence="3" id="KW-0472">Membrane</keyword>
<feature type="region of interest" description="Disordered" evidence="2">
    <location>
        <begin position="295"/>
        <end position="335"/>
    </location>
</feature>
<accession>H3H0Y3</accession>
<dbReference type="SMART" id="SM00271">
    <property type="entry name" value="DnaJ"/>
    <property type="match status" value="1"/>
</dbReference>
<feature type="transmembrane region" description="Helical" evidence="3">
    <location>
        <begin position="141"/>
        <end position="160"/>
    </location>
</feature>
<dbReference type="VEuPathDB" id="FungiDB:KRP23_13666"/>
<dbReference type="InterPro" id="IPR036869">
    <property type="entry name" value="J_dom_sf"/>
</dbReference>
<dbReference type="PANTHER" id="PTHR43096">
    <property type="entry name" value="DNAJ HOMOLOG 1, MITOCHONDRIAL-RELATED"/>
    <property type="match status" value="1"/>
</dbReference>
<dbReference type="HOGENOM" id="CLU_845898_0_0_1"/>
<dbReference type="InterPro" id="IPR018253">
    <property type="entry name" value="DnaJ_domain_CS"/>
</dbReference>
<dbReference type="GO" id="GO:0005737">
    <property type="term" value="C:cytoplasm"/>
    <property type="evidence" value="ECO:0000318"/>
    <property type="project" value="GO_Central"/>
</dbReference>
<dbReference type="PROSITE" id="PS50076">
    <property type="entry name" value="DNAJ_2"/>
    <property type="match status" value="1"/>
</dbReference>
<feature type="transmembrane region" description="Helical" evidence="3">
    <location>
        <begin position="6"/>
        <end position="25"/>
    </location>
</feature>
<dbReference type="GO" id="GO:0042026">
    <property type="term" value="P:protein refolding"/>
    <property type="evidence" value="ECO:0000318"/>
    <property type="project" value="GO_Central"/>
</dbReference>
<evidence type="ECO:0000259" key="4">
    <source>
        <dbReference type="PROSITE" id="PS50076"/>
    </source>
</evidence>
<proteinExistence type="predicted"/>
<dbReference type="Proteomes" id="UP000005238">
    <property type="component" value="Unassembled WGS sequence"/>
</dbReference>
<keyword evidence="1" id="KW-0143">Chaperone</keyword>
<feature type="transmembrane region" description="Helical" evidence="3">
    <location>
        <begin position="172"/>
        <end position="190"/>
    </location>
</feature>
<dbReference type="Pfam" id="PF00226">
    <property type="entry name" value="DnaJ"/>
    <property type="match status" value="1"/>
</dbReference>
<evidence type="ECO:0000256" key="2">
    <source>
        <dbReference type="SAM" id="MobiDB-lite"/>
    </source>
</evidence>
<feature type="domain" description="J" evidence="4">
    <location>
        <begin position="61"/>
        <end position="125"/>
    </location>
</feature>
<dbReference type="SUPFAM" id="SSF46565">
    <property type="entry name" value="Chaperone J-domain"/>
    <property type="match status" value="1"/>
</dbReference>
<reference evidence="6" key="1">
    <citation type="journal article" date="2006" name="Science">
        <title>Phytophthora genome sequences uncover evolutionary origins and mechanisms of pathogenesis.</title>
        <authorList>
            <person name="Tyler B.M."/>
            <person name="Tripathy S."/>
            <person name="Zhang X."/>
            <person name="Dehal P."/>
            <person name="Jiang R.H."/>
            <person name="Aerts A."/>
            <person name="Arredondo F.D."/>
            <person name="Baxter L."/>
            <person name="Bensasson D."/>
            <person name="Beynon J.L."/>
            <person name="Chapman J."/>
            <person name="Damasceno C.M."/>
            <person name="Dorrance A.E."/>
            <person name="Dou D."/>
            <person name="Dickerman A.W."/>
            <person name="Dubchak I.L."/>
            <person name="Garbelotto M."/>
            <person name="Gijzen M."/>
            <person name="Gordon S.G."/>
            <person name="Govers F."/>
            <person name="Grunwald N.J."/>
            <person name="Huang W."/>
            <person name="Ivors K.L."/>
            <person name="Jones R.W."/>
            <person name="Kamoun S."/>
            <person name="Krampis K."/>
            <person name="Lamour K.H."/>
            <person name="Lee M.K."/>
            <person name="McDonald W.H."/>
            <person name="Medina M."/>
            <person name="Meijer H.J."/>
            <person name="Nordberg E.K."/>
            <person name="Maclean D.J."/>
            <person name="Ospina-Giraldo M.D."/>
            <person name="Morris P.F."/>
            <person name="Phuntumart V."/>
            <person name="Putnam N.H."/>
            <person name="Rash S."/>
            <person name="Rose J.K."/>
            <person name="Sakihama Y."/>
            <person name="Salamov A.A."/>
            <person name="Savidor A."/>
            <person name="Scheuring C.F."/>
            <person name="Smith B.M."/>
            <person name="Sobral B.W."/>
            <person name="Terry A."/>
            <person name="Torto-Alalibo T.A."/>
            <person name="Win J."/>
            <person name="Xu Z."/>
            <person name="Zhang H."/>
            <person name="Grigoriev I.V."/>
            <person name="Rokhsar D.S."/>
            <person name="Boore J.L."/>
        </authorList>
    </citation>
    <scope>NUCLEOTIDE SEQUENCE [LARGE SCALE GENOMIC DNA]</scope>
    <source>
        <strain evidence="6">Pr102</strain>
    </source>
</reference>
<dbReference type="EMBL" id="DS566095">
    <property type="status" value="NOT_ANNOTATED_CDS"/>
    <property type="molecule type" value="Genomic_DNA"/>
</dbReference>
<dbReference type="STRING" id="164328.H3H0Y3"/>
<dbReference type="PRINTS" id="PR00625">
    <property type="entry name" value="JDOMAIN"/>
</dbReference>
<dbReference type="GO" id="GO:0051082">
    <property type="term" value="F:unfolded protein binding"/>
    <property type="evidence" value="ECO:0000318"/>
    <property type="project" value="GO_Central"/>
</dbReference>
<keyword evidence="6" id="KW-1185">Reference proteome</keyword>
<feature type="compositionally biased region" description="Low complexity" evidence="2">
    <location>
        <begin position="305"/>
        <end position="320"/>
    </location>
</feature>
<feature type="transmembrane region" description="Helical" evidence="3">
    <location>
        <begin position="37"/>
        <end position="57"/>
    </location>
</feature>
<dbReference type="CDD" id="cd06257">
    <property type="entry name" value="DnaJ"/>
    <property type="match status" value="1"/>
</dbReference>
<dbReference type="eggNOG" id="KOG0713">
    <property type="taxonomic scope" value="Eukaryota"/>
</dbReference>
<evidence type="ECO:0000313" key="5">
    <source>
        <dbReference type="EnsemblProtists" id="Phyra83850"/>
    </source>
</evidence>
<evidence type="ECO:0000256" key="3">
    <source>
        <dbReference type="SAM" id="Phobius"/>
    </source>
</evidence>
<dbReference type="AlphaFoldDB" id="H3H0Y3"/>
<dbReference type="Gene3D" id="1.10.287.110">
    <property type="entry name" value="DnaJ domain"/>
    <property type="match status" value="1"/>
</dbReference>
<protein>
    <recommendedName>
        <fullName evidence="4">J domain-containing protein</fullName>
    </recommendedName>
</protein>
<dbReference type="InterPro" id="IPR001623">
    <property type="entry name" value="DnaJ_domain"/>
</dbReference>
<evidence type="ECO:0000256" key="1">
    <source>
        <dbReference type="ARBA" id="ARBA00023186"/>
    </source>
</evidence>
<dbReference type="EnsemblProtists" id="Phyra83850">
    <property type="protein sequence ID" value="Phyra83850"/>
    <property type="gene ID" value="Phyra83850"/>
</dbReference>
<dbReference type="PANTHER" id="PTHR43096:SF52">
    <property type="entry name" value="DNAJ HOMOLOG 1, MITOCHONDRIAL-RELATED"/>
    <property type="match status" value="1"/>
</dbReference>
<dbReference type="OMA" id="FMNGCRS"/>
<keyword evidence="3" id="KW-0812">Transmembrane</keyword>
<organism evidence="5 6">
    <name type="scientific">Phytophthora ramorum</name>
    <name type="common">Sudden oak death agent</name>
    <dbReference type="NCBI Taxonomy" id="164328"/>
    <lineage>
        <taxon>Eukaryota</taxon>
        <taxon>Sar</taxon>
        <taxon>Stramenopiles</taxon>
        <taxon>Oomycota</taxon>
        <taxon>Peronosporomycetes</taxon>
        <taxon>Peronosporales</taxon>
        <taxon>Peronosporaceae</taxon>
        <taxon>Phytophthora</taxon>
    </lineage>
</organism>
<evidence type="ECO:0000313" key="6">
    <source>
        <dbReference type="Proteomes" id="UP000005238"/>
    </source>
</evidence>
<dbReference type="VEuPathDB" id="FungiDB:KRP22_8312"/>
<keyword evidence="3" id="KW-1133">Transmembrane helix</keyword>
<reference evidence="5" key="2">
    <citation type="submission" date="2015-06" db="UniProtKB">
        <authorList>
            <consortium name="EnsemblProtists"/>
        </authorList>
    </citation>
    <scope>IDENTIFICATION</scope>
    <source>
        <strain evidence="5">Pr102</strain>
    </source>
</reference>
<dbReference type="PROSITE" id="PS00636">
    <property type="entry name" value="DNAJ_1"/>
    <property type="match status" value="1"/>
</dbReference>
<dbReference type="InParanoid" id="H3H0Y3"/>
<name>H3H0Y3_PHYRM</name>